<dbReference type="Proteomes" id="UP000288395">
    <property type="component" value="Unassembled WGS sequence"/>
</dbReference>
<feature type="non-terminal residue" evidence="3">
    <location>
        <position position="28"/>
    </location>
</feature>
<evidence type="ECO:0000256" key="1">
    <source>
        <dbReference type="SAM" id="MobiDB-lite"/>
    </source>
</evidence>
<dbReference type="EMBL" id="PIPJ01000011">
    <property type="protein sequence ID" value="RUO18529.1"/>
    <property type="molecule type" value="Genomic_DNA"/>
</dbReference>
<protein>
    <submittedName>
        <fullName evidence="3">Acetoacetyl-CoA synthase</fullName>
    </submittedName>
</protein>
<organism evidence="3 4">
    <name type="scientific">Aliidiomarina iranensis</name>
    <dbReference type="NCBI Taxonomy" id="1434071"/>
    <lineage>
        <taxon>Bacteria</taxon>
        <taxon>Pseudomonadati</taxon>
        <taxon>Pseudomonadota</taxon>
        <taxon>Gammaproteobacteria</taxon>
        <taxon>Alteromonadales</taxon>
        <taxon>Idiomarinaceae</taxon>
        <taxon>Aliidiomarina</taxon>
    </lineage>
</organism>
<comment type="caution">
    <text evidence="3">The sequence shown here is derived from an EMBL/GenBank/DDBJ whole genome shotgun (WGS) entry which is preliminary data.</text>
</comment>
<reference evidence="4" key="2">
    <citation type="journal article" date="2018" name="Front. Microbiol.">
        <title>Genome-Based Analysis Reveals the Taxonomy and Diversity of the Family Idiomarinaceae.</title>
        <authorList>
            <person name="Liu Y."/>
            <person name="Lai Q."/>
            <person name="Shao Z."/>
        </authorList>
    </citation>
    <scope>NUCLEOTIDE SEQUENCE [LARGE SCALE GENOMIC DNA]</scope>
    <source>
        <strain evidence="4">GBPy7</strain>
    </source>
</reference>
<reference evidence="3" key="1">
    <citation type="journal article" date="2011" name="Front. Microbiol.">
        <title>Genomic signatures of strain selection and enhancement in Bacillus atrophaeus var. globigii, a historical biowarfare simulant.</title>
        <authorList>
            <person name="Gibbons H.S."/>
            <person name="Broomall S.M."/>
            <person name="McNew L.A."/>
            <person name="Daligault H."/>
            <person name="Chapman C."/>
            <person name="Bruce D."/>
            <person name="Karavis M."/>
            <person name="Krepps M."/>
            <person name="McGregor P.A."/>
            <person name="Hong C."/>
            <person name="Park K.H."/>
            <person name="Akmal A."/>
            <person name="Feldman A."/>
            <person name="Lin J.S."/>
            <person name="Chang W.E."/>
            <person name="Higgs B.W."/>
            <person name="Demirev P."/>
            <person name="Lindquist J."/>
            <person name="Liem A."/>
            <person name="Fochler E."/>
            <person name="Read T.D."/>
            <person name="Tapia R."/>
            <person name="Johnson S."/>
            <person name="Bishop-Lilly K.A."/>
            <person name="Detter C."/>
            <person name="Han C."/>
            <person name="Sozhamannan S."/>
            <person name="Rosenzweig C.N."/>
            <person name="Skowronski E.W."/>
        </authorList>
    </citation>
    <scope>NUCLEOTIDE SEQUENCE [LARGE SCALE GENOMIC DNA]</scope>
    <source>
        <strain evidence="3">GBPy7</strain>
    </source>
</reference>
<keyword evidence="4" id="KW-1185">Reference proteome</keyword>
<name>A0A432VQP4_9GAMM</name>
<evidence type="ECO:0000313" key="3">
    <source>
        <dbReference type="EMBL" id="RUO18529.1"/>
    </source>
</evidence>
<accession>A0A432VQP4</accession>
<feature type="region of interest" description="Disordered" evidence="1">
    <location>
        <begin position="1"/>
        <end position="28"/>
    </location>
</feature>
<sequence length="28" mass="3096">MNHAYNAQAPKRPTNVSINSDLLEKARG</sequence>
<gene>
    <name evidence="3" type="ORF">CWE08_11460</name>
    <name evidence="2" type="ORF">CWE08_12035</name>
</gene>
<evidence type="ECO:0000313" key="2">
    <source>
        <dbReference type="EMBL" id="RUO18062.1"/>
    </source>
</evidence>
<dbReference type="AlphaFoldDB" id="A0A432VQP4"/>
<proteinExistence type="predicted"/>
<evidence type="ECO:0000313" key="4">
    <source>
        <dbReference type="Proteomes" id="UP000288395"/>
    </source>
</evidence>
<dbReference type="EMBL" id="PIPJ01000019">
    <property type="protein sequence ID" value="RUO18062.1"/>
    <property type="molecule type" value="Genomic_DNA"/>
</dbReference>